<dbReference type="InterPro" id="IPR018638">
    <property type="entry name" value="DUF2061_membrane"/>
</dbReference>
<name>A0A1I4P913_ECTMO</name>
<dbReference type="EMBL" id="FOUO01000001">
    <property type="protein sequence ID" value="SFM24090.1"/>
    <property type="molecule type" value="Genomic_DNA"/>
</dbReference>
<organism evidence="3 4">
    <name type="scientific">Ectothiorhodospira mobilis</name>
    <dbReference type="NCBI Taxonomy" id="195064"/>
    <lineage>
        <taxon>Bacteria</taxon>
        <taxon>Pseudomonadati</taxon>
        <taxon>Pseudomonadota</taxon>
        <taxon>Gammaproteobacteria</taxon>
        <taxon>Chromatiales</taxon>
        <taxon>Ectothiorhodospiraceae</taxon>
        <taxon>Ectothiorhodospira</taxon>
    </lineage>
</organism>
<evidence type="ECO:0000313" key="4">
    <source>
        <dbReference type="Proteomes" id="UP000199556"/>
    </source>
</evidence>
<protein>
    <submittedName>
        <fullName evidence="3">Uncharacterized membrane protein</fullName>
    </submittedName>
</protein>
<accession>A0A1I4P913</accession>
<reference evidence="3 4" key="1">
    <citation type="submission" date="2016-10" db="EMBL/GenBank/DDBJ databases">
        <authorList>
            <person name="de Groot N.N."/>
        </authorList>
    </citation>
    <scope>NUCLEOTIDE SEQUENCE [LARGE SCALE GENOMIC DNA]</scope>
    <source>
        <strain evidence="3 4">DSM 4180</strain>
    </source>
</reference>
<evidence type="ECO:0000313" key="3">
    <source>
        <dbReference type="EMBL" id="SFM24090.1"/>
    </source>
</evidence>
<evidence type="ECO:0000259" key="2">
    <source>
        <dbReference type="Pfam" id="PF09834"/>
    </source>
</evidence>
<dbReference type="Proteomes" id="UP000199556">
    <property type="component" value="Unassembled WGS sequence"/>
</dbReference>
<feature type="transmembrane region" description="Helical" evidence="1">
    <location>
        <begin position="35"/>
        <end position="65"/>
    </location>
</feature>
<evidence type="ECO:0000256" key="1">
    <source>
        <dbReference type="SAM" id="Phobius"/>
    </source>
</evidence>
<dbReference type="AlphaFoldDB" id="A0A1I4P913"/>
<keyword evidence="1" id="KW-0472">Membrane</keyword>
<sequence length="105" mass="11850">MGSMAKFNFKNGYQLRIILSKEVQRREEYAMIKTISFAIAHFTVAFSVTFALTGSVVIGGLVALVEPTVNTVVYHFHEKLWDRIRARRARTQDDPQEMTGMPVGG</sequence>
<feature type="domain" description="DUF2061" evidence="2">
    <location>
        <begin position="31"/>
        <end position="82"/>
    </location>
</feature>
<keyword evidence="1" id="KW-1133">Transmembrane helix</keyword>
<proteinExistence type="predicted"/>
<keyword evidence="4" id="KW-1185">Reference proteome</keyword>
<gene>
    <name evidence="3" type="ORF">SAMN05421721_10171</name>
</gene>
<dbReference type="Pfam" id="PF09834">
    <property type="entry name" value="DUF2061"/>
    <property type="match status" value="1"/>
</dbReference>
<keyword evidence="1" id="KW-0812">Transmembrane</keyword>
<dbReference type="STRING" id="195064.SAMN05421721_10171"/>